<reference evidence="3" key="1">
    <citation type="journal article" date="2013" name="Science">
        <title>The Amborella genome and the evolution of flowering plants.</title>
        <authorList>
            <consortium name="Amborella Genome Project"/>
        </authorList>
    </citation>
    <scope>NUCLEOTIDE SEQUENCE [LARGE SCALE GENOMIC DNA]</scope>
</reference>
<sequence length="366" mass="40793">MDPLPPRLSFDDMKKLSDEELRDFHTIDRKLYRHLVLELGFQPIRAREDMGFWLWLELVGHGSIITRISEMDDAWLRDIVEEAEMCLQYLRSGANAVTLTTGHDQIPLTSRLVGNVMSLQDFNGDVVHGIETVLNDICPKLFDSSALYPTDFGLFPATSAPFFERDYVASGVSSSANGGRVGNGGQQLARVSGPLSVGTVIRGLVNTFGRLNPFIRGHSHPIRMADPNLRIPVNSATVIYGFPYMLGNMNAPAAGYINPSAAIGCVNPSIDGQVSPNIPANFYPVIRDVPNPRNVGDRGSRSRGVESSGATRTWRRRPVRPNVPFDGEDRTLFLTFSRGHPIQEQDVLDFFNRYFLNDILYFFFAI</sequence>
<dbReference type="Proteomes" id="UP000017836">
    <property type="component" value="Unassembled WGS sequence"/>
</dbReference>
<dbReference type="HOGENOM" id="CLU_049092_1_0_1"/>
<feature type="region of interest" description="Disordered" evidence="1">
    <location>
        <begin position="292"/>
        <end position="321"/>
    </location>
</feature>
<evidence type="ECO:0000256" key="1">
    <source>
        <dbReference type="SAM" id="MobiDB-lite"/>
    </source>
</evidence>
<evidence type="ECO:0000313" key="2">
    <source>
        <dbReference type="EMBL" id="ERM94509.1"/>
    </source>
</evidence>
<dbReference type="PANTHER" id="PTHR33527:SF53">
    <property type="entry name" value="OS10G0561000 PROTEIN"/>
    <property type="match status" value="1"/>
</dbReference>
<organism evidence="2 3">
    <name type="scientific">Amborella trichopoda</name>
    <dbReference type="NCBI Taxonomy" id="13333"/>
    <lineage>
        <taxon>Eukaryota</taxon>
        <taxon>Viridiplantae</taxon>
        <taxon>Streptophyta</taxon>
        <taxon>Embryophyta</taxon>
        <taxon>Tracheophyta</taxon>
        <taxon>Spermatophyta</taxon>
        <taxon>Magnoliopsida</taxon>
        <taxon>Amborellales</taxon>
        <taxon>Amborellaceae</taxon>
        <taxon>Amborella</taxon>
    </lineage>
</organism>
<name>W1NH27_AMBTC</name>
<feature type="compositionally biased region" description="Basic and acidic residues" evidence="1">
    <location>
        <begin position="295"/>
        <end position="304"/>
    </location>
</feature>
<keyword evidence="3" id="KW-1185">Reference proteome</keyword>
<dbReference type="AlphaFoldDB" id="W1NH27"/>
<accession>W1NH27</accession>
<evidence type="ECO:0000313" key="3">
    <source>
        <dbReference type="Proteomes" id="UP000017836"/>
    </source>
</evidence>
<gene>
    <name evidence="2" type="ORF">AMTR_s00010p00263330</name>
</gene>
<proteinExistence type="predicted"/>
<dbReference type="Gramene" id="ERM94509">
    <property type="protein sequence ID" value="ERM94509"/>
    <property type="gene ID" value="AMTR_s00010p00263330"/>
</dbReference>
<dbReference type="PANTHER" id="PTHR33527">
    <property type="entry name" value="OS07G0274300 PROTEIN"/>
    <property type="match status" value="1"/>
</dbReference>
<protein>
    <submittedName>
        <fullName evidence="2">Uncharacterized protein</fullName>
    </submittedName>
</protein>
<dbReference type="EMBL" id="KI397513">
    <property type="protein sequence ID" value="ERM94509.1"/>
    <property type="molecule type" value="Genomic_DNA"/>
</dbReference>
<dbReference type="eggNOG" id="ENOG502QW2W">
    <property type="taxonomic scope" value="Eukaryota"/>
</dbReference>